<feature type="transmembrane region" description="Helical" evidence="3">
    <location>
        <begin position="233"/>
        <end position="264"/>
    </location>
</feature>
<name>A0ABZ1B4T6_9ACTN</name>
<feature type="domain" description="DUF4349" evidence="4">
    <location>
        <begin position="54"/>
        <end position="262"/>
    </location>
</feature>
<keyword evidence="6" id="KW-1185">Reference proteome</keyword>
<evidence type="ECO:0000313" key="5">
    <source>
        <dbReference type="EMBL" id="WRL65814.1"/>
    </source>
</evidence>
<evidence type="ECO:0000256" key="3">
    <source>
        <dbReference type="SAM" id="Phobius"/>
    </source>
</evidence>
<feature type="coiled-coil region" evidence="1">
    <location>
        <begin position="172"/>
        <end position="199"/>
    </location>
</feature>
<evidence type="ECO:0000256" key="1">
    <source>
        <dbReference type="SAM" id="Coils"/>
    </source>
</evidence>
<dbReference type="InterPro" id="IPR025645">
    <property type="entry name" value="DUF4349"/>
</dbReference>
<keyword evidence="3" id="KW-1133">Transmembrane helix</keyword>
<sequence length="283" mass="28225">MGTAAAALAVALLVGCTGPGAESGSADRGASGGGAPAPIPGDPQAVPDDADSDRQVITTASAVLAVEEPIESAQQVSELVESAGGRVDERTEQARQNGAEGAVADLVVRVPAEELTGVLADLADLGDVESVSVSGSDVTDTAVDLDARISALQTSVTRLQALMDAAASTEALLAAEAALSERQAELESLQSRRASLADQVELSRLHVHLKPFGVAPVGGPDGFGDGLGTGWRALVAVLSGAVMVVGVLLPWVAAGGLLAAAVLVPIRLARRRSAGEVAAPPEA</sequence>
<protein>
    <submittedName>
        <fullName evidence="5">DUF4349 domain-containing protein</fullName>
    </submittedName>
</protein>
<feature type="region of interest" description="Disordered" evidence="2">
    <location>
        <begin position="19"/>
        <end position="50"/>
    </location>
</feature>
<dbReference type="Pfam" id="PF14257">
    <property type="entry name" value="DUF4349"/>
    <property type="match status" value="1"/>
</dbReference>
<feature type="compositionally biased region" description="Low complexity" evidence="2">
    <location>
        <begin position="19"/>
        <end position="29"/>
    </location>
</feature>
<accession>A0ABZ1B4T6</accession>
<evidence type="ECO:0000256" key="2">
    <source>
        <dbReference type="SAM" id="MobiDB-lite"/>
    </source>
</evidence>
<evidence type="ECO:0000259" key="4">
    <source>
        <dbReference type="Pfam" id="PF14257"/>
    </source>
</evidence>
<keyword evidence="3" id="KW-0812">Transmembrane</keyword>
<proteinExistence type="predicted"/>
<gene>
    <name evidence="5" type="ORF">U6N30_09740</name>
</gene>
<dbReference type="EMBL" id="CP141261">
    <property type="protein sequence ID" value="WRL65814.1"/>
    <property type="molecule type" value="Genomic_DNA"/>
</dbReference>
<reference evidence="5 6" key="1">
    <citation type="submission" date="2023-12" db="EMBL/GenBank/DDBJ databases">
        <title>Blastococcus brunescens sp. nov., an actonobacterium isolated from sandstone collected in sahara desert.</title>
        <authorList>
            <person name="Gtari M."/>
            <person name="Ghodhbane F."/>
        </authorList>
    </citation>
    <scope>NUCLEOTIDE SEQUENCE [LARGE SCALE GENOMIC DNA]</scope>
    <source>
        <strain evidence="5 6">BMG 8361</strain>
    </source>
</reference>
<keyword evidence="3" id="KW-0472">Membrane</keyword>
<evidence type="ECO:0000313" key="6">
    <source>
        <dbReference type="Proteomes" id="UP001324287"/>
    </source>
</evidence>
<keyword evidence="1" id="KW-0175">Coiled coil</keyword>
<dbReference type="RefSeq" id="WP_324277131.1">
    <property type="nucleotide sequence ID" value="NZ_CP141261.1"/>
</dbReference>
<organism evidence="5 6">
    <name type="scientific">Blastococcus brunescens</name>
    <dbReference type="NCBI Taxonomy" id="1564165"/>
    <lineage>
        <taxon>Bacteria</taxon>
        <taxon>Bacillati</taxon>
        <taxon>Actinomycetota</taxon>
        <taxon>Actinomycetes</taxon>
        <taxon>Geodermatophilales</taxon>
        <taxon>Geodermatophilaceae</taxon>
        <taxon>Blastococcus</taxon>
    </lineage>
</organism>
<dbReference type="Proteomes" id="UP001324287">
    <property type="component" value="Chromosome"/>
</dbReference>